<dbReference type="CDD" id="cd20558">
    <property type="entry name" value="CYCLIN_ScPCL7-like"/>
    <property type="match status" value="1"/>
</dbReference>
<proteinExistence type="predicted"/>
<feature type="compositionally biased region" description="Polar residues" evidence="1">
    <location>
        <begin position="77"/>
        <end position="86"/>
    </location>
</feature>
<dbReference type="Proteomes" id="UP000186955">
    <property type="component" value="Unassembled WGS sequence"/>
</dbReference>
<dbReference type="Gene3D" id="1.10.472.10">
    <property type="entry name" value="Cyclin-like"/>
    <property type="match status" value="1"/>
</dbReference>
<evidence type="ECO:0000256" key="1">
    <source>
        <dbReference type="SAM" id="MobiDB-lite"/>
    </source>
</evidence>
<dbReference type="GO" id="GO:0005634">
    <property type="term" value="C:nucleus"/>
    <property type="evidence" value="ECO:0007669"/>
    <property type="project" value="TreeGrafter"/>
</dbReference>
<gene>
    <name evidence="2" type="ORF">PENSUB_2220</name>
</gene>
<feature type="region of interest" description="Disordered" evidence="1">
    <location>
        <begin position="77"/>
        <end position="102"/>
    </location>
</feature>
<sequence length="268" mass="29337">MAAVMTQTQCVSSDDTLSPGSVLKLGSPPHDAESMGLEALLKGATSVFDIAPETALLLICNNIEKLVAHFETLPASTSSYPNSNGSTPMEPQTPTEEEPPMRSVGLHCGDTEDGNGDRSEEDTFQLRMLSRKFLSKNIPPIALKDYLQRLHRYCPMSTAVLLAASVYITRMAFVEKVVRPSPKNMHRLVLAGLLVATKALEDLSFPHSRVAKVGGVSEQELSKLEVAFCFLADFDLRVDARMLMDEARIHCTGHLQLSETDFLEEKSG</sequence>
<dbReference type="GO" id="GO:0000307">
    <property type="term" value="C:cyclin-dependent protein kinase holoenzyme complex"/>
    <property type="evidence" value="ECO:0007669"/>
    <property type="project" value="TreeGrafter"/>
</dbReference>
<dbReference type="PANTHER" id="PTHR15615">
    <property type="match status" value="1"/>
</dbReference>
<dbReference type="SUPFAM" id="SSF47954">
    <property type="entry name" value="Cyclin-like"/>
    <property type="match status" value="1"/>
</dbReference>
<organism evidence="2 3">
    <name type="scientific">Penicillium subrubescens</name>
    <dbReference type="NCBI Taxonomy" id="1316194"/>
    <lineage>
        <taxon>Eukaryota</taxon>
        <taxon>Fungi</taxon>
        <taxon>Dikarya</taxon>
        <taxon>Ascomycota</taxon>
        <taxon>Pezizomycotina</taxon>
        <taxon>Eurotiomycetes</taxon>
        <taxon>Eurotiomycetidae</taxon>
        <taxon>Eurotiales</taxon>
        <taxon>Aspergillaceae</taxon>
        <taxon>Penicillium</taxon>
    </lineage>
</organism>
<reference evidence="2 3" key="1">
    <citation type="submission" date="2016-10" db="EMBL/GenBank/DDBJ databases">
        <title>Genome sequence of the ascomycete fungus Penicillium subrubescens.</title>
        <authorList>
            <person name="De Vries R.P."/>
            <person name="Peng M."/>
            <person name="Dilokpimol A."/>
            <person name="Hilden K."/>
            <person name="Makela M.R."/>
            <person name="Grigoriev I."/>
            <person name="Riley R."/>
            <person name="Granchi Z."/>
        </authorList>
    </citation>
    <scope>NUCLEOTIDE SEQUENCE [LARGE SCALE GENOMIC DNA]</scope>
    <source>
        <strain evidence="2 3">CBS 132785</strain>
    </source>
</reference>
<protein>
    <submittedName>
        <fullName evidence="2">PHO85 cyclin-7</fullName>
    </submittedName>
</protein>
<dbReference type="InterPro" id="IPR036915">
    <property type="entry name" value="Cyclin-like_sf"/>
</dbReference>
<dbReference type="EMBL" id="MNBE01000023">
    <property type="protein sequence ID" value="OKP15178.1"/>
    <property type="molecule type" value="Genomic_DNA"/>
</dbReference>
<accession>A0A1Q5URS1</accession>
<feature type="compositionally biased region" description="Polar residues" evidence="1">
    <location>
        <begin position="1"/>
        <end position="19"/>
    </location>
</feature>
<name>A0A1Q5URS1_9EURO</name>
<feature type="region of interest" description="Disordered" evidence="1">
    <location>
        <begin position="1"/>
        <end position="29"/>
    </location>
</feature>
<dbReference type="PANTHER" id="PTHR15615:SF32">
    <property type="entry name" value="PROTEIN KINASE COMPLEX COMPONENT, PUTATIVE (AFU_ORTHOLOGUE AFUA_2G07660)-RELATED"/>
    <property type="match status" value="1"/>
</dbReference>
<evidence type="ECO:0000313" key="3">
    <source>
        <dbReference type="Proteomes" id="UP000186955"/>
    </source>
</evidence>
<dbReference type="GO" id="GO:0016538">
    <property type="term" value="F:cyclin-dependent protein serine/threonine kinase regulator activity"/>
    <property type="evidence" value="ECO:0007669"/>
    <property type="project" value="TreeGrafter"/>
</dbReference>
<dbReference type="Pfam" id="PF08613">
    <property type="entry name" value="Cyclin"/>
    <property type="match status" value="1"/>
</dbReference>
<evidence type="ECO:0000313" key="2">
    <source>
        <dbReference type="EMBL" id="OKP15178.1"/>
    </source>
</evidence>
<dbReference type="InterPro" id="IPR013922">
    <property type="entry name" value="Cyclin_PHO80-like"/>
</dbReference>
<dbReference type="AlphaFoldDB" id="A0A1Q5URS1"/>
<dbReference type="GO" id="GO:0019901">
    <property type="term" value="F:protein kinase binding"/>
    <property type="evidence" value="ECO:0007669"/>
    <property type="project" value="InterPro"/>
</dbReference>
<dbReference type="STRING" id="1316194.A0A1Q5URS1"/>
<keyword evidence="3" id="KW-1185">Reference proteome</keyword>
<comment type="caution">
    <text evidence="2">The sequence shown here is derived from an EMBL/GenBank/DDBJ whole genome shotgun (WGS) entry which is preliminary data.</text>
</comment>
<dbReference type="OrthoDB" id="5304883at2759"/>